<gene>
    <name evidence="2" type="ORF">DRF58_16180</name>
    <name evidence="3" type="ORF">DRF58_16220</name>
</gene>
<dbReference type="RefSeq" id="WP_116036912.1">
    <property type="nucleotide sequence ID" value="NZ_JBHLVV010000127.1"/>
</dbReference>
<evidence type="ECO:0000313" key="2">
    <source>
        <dbReference type="EMBL" id="REC66653.1"/>
    </source>
</evidence>
<evidence type="ECO:0008006" key="5">
    <source>
        <dbReference type="Google" id="ProtNLM"/>
    </source>
</evidence>
<organism evidence="3 4">
    <name type="scientific">Epilithonimonas hispanica</name>
    <dbReference type="NCBI Taxonomy" id="358687"/>
    <lineage>
        <taxon>Bacteria</taxon>
        <taxon>Pseudomonadati</taxon>
        <taxon>Bacteroidota</taxon>
        <taxon>Flavobacteriia</taxon>
        <taxon>Flavobacteriales</taxon>
        <taxon>Weeksellaceae</taxon>
        <taxon>Chryseobacterium group</taxon>
        <taxon>Epilithonimonas</taxon>
    </lineage>
</organism>
<accession>A0A3D9CLN6</accession>
<feature type="signal peptide" evidence="1">
    <location>
        <begin position="1"/>
        <end position="21"/>
    </location>
</feature>
<dbReference type="PROSITE" id="PS51257">
    <property type="entry name" value="PROKAR_LIPOPROTEIN"/>
    <property type="match status" value="1"/>
</dbReference>
<reference evidence="3 4" key="1">
    <citation type="journal article" date="2006" name="Int. J. Syst. Evol. Microbiol.">
        <title>Chryseobacterium hispanicum sp. nov., isolated from the drinking water distribution system of Sevilla, Spain.</title>
        <authorList>
            <person name="Gallego V."/>
            <person name="Garcia M.T."/>
            <person name="Ventosa A."/>
        </authorList>
    </citation>
    <scope>NUCLEOTIDE SEQUENCE [LARGE SCALE GENOMIC DNA]</scope>
    <source>
        <strain evidence="3 4">KCTC 22104</strain>
    </source>
</reference>
<name>A0A3D9CLN6_9FLAO</name>
<dbReference type="EMBL" id="QNUG01000054">
    <property type="protein sequence ID" value="REC66653.1"/>
    <property type="molecule type" value="Genomic_DNA"/>
</dbReference>
<evidence type="ECO:0000313" key="3">
    <source>
        <dbReference type="EMBL" id="REC66661.1"/>
    </source>
</evidence>
<protein>
    <recommendedName>
        <fullName evidence="5">DUF4878 domain-containing protein</fullName>
    </recommendedName>
</protein>
<proteinExistence type="predicted"/>
<reference evidence="3" key="2">
    <citation type="submission" date="2018-06" db="EMBL/GenBank/DDBJ databases">
        <authorList>
            <person name="Zhirakovskaya E."/>
        </authorList>
    </citation>
    <scope>NUCLEOTIDE SEQUENCE</scope>
    <source>
        <strain evidence="3">KCTC 22104</strain>
    </source>
</reference>
<evidence type="ECO:0000313" key="4">
    <source>
        <dbReference type="Proteomes" id="UP000256326"/>
    </source>
</evidence>
<sequence>MKIITYTLLISLLLFSCNTQAIKERKIKKTVENILNAIEKNSTNQCMDLIKDSKGSYGSINMQVHFLNRNYKKINSQIDLRENIKVKDTIYVGAKMQYVQYKVVNNNANYVEKPLLITFIFYDQEGYDKIFNSSFVENFLDWE</sequence>
<dbReference type="OrthoDB" id="1273178at2"/>
<keyword evidence="4" id="KW-1185">Reference proteome</keyword>
<dbReference type="Proteomes" id="UP000256326">
    <property type="component" value="Unassembled WGS sequence"/>
</dbReference>
<dbReference type="AlphaFoldDB" id="A0A3D9CLN6"/>
<feature type="chain" id="PRO_5044592635" description="DUF4878 domain-containing protein" evidence="1">
    <location>
        <begin position="22"/>
        <end position="143"/>
    </location>
</feature>
<comment type="caution">
    <text evidence="3">The sequence shown here is derived from an EMBL/GenBank/DDBJ whole genome shotgun (WGS) entry which is preliminary data.</text>
</comment>
<dbReference type="EMBL" id="QNUG01000054">
    <property type="protein sequence ID" value="REC66661.1"/>
    <property type="molecule type" value="Genomic_DNA"/>
</dbReference>
<evidence type="ECO:0000256" key="1">
    <source>
        <dbReference type="SAM" id="SignalP"/>
    </source>
</evidence>
<keyword evidence="1" id="KW-0732">Signal</keyword>